<dbReference type="InterPro" id="IPR003672">
    <property type="entry name" value="CobN/Mg_chltase"/>
</dbReference>
<feature type="compositionally biased region" description="Polar residues" evidence="1">
    <location>
        <begin position="1486"/>
        <end position="1501"/>
    </location>
</feature>
<evidence type="ECO:0000259" key="3">
    <source>
        <dbReference type="Pfam" id="PF02514"/>
    </source>
</evidence>
<name>A0AAX4FVF5_9EURY</name>
<keyword evidence="2" id="KW-1133">Transmembrane helix</keyword>
<dbReference type="RefSeq" id="WP_318621621.1">
    <property type="nucleotide sequence ID" value="NZ_CP137642.1"/>
</dbReference>
<feature type="compositionally biased region" description="Low complexity" evidence="1">
    <location>
        <begin position="70"/>
        <end position="83"/>
    </location>
</feature>
<keyword evidence="5" id="KW-1185">Reference proteome</keyword>
<evidence type="ECO:0000256" key="2">
    <source>
        <dbReference type="SAM" id="Phobius"/>
    </source>
</evidence>
<feature type="region of interest" description="Disordered" evidence="1">
    <location>
        <begin position="1458"/>
        <end position="1507"/>
    </location>
</feature>
<dbReference type="Proteomes" id="UP001305652">
    <property type="component" value="Chromosome"/>
</dbReference>
<dbReference type="CDD" id="cd10150">
    <property type="entry name" value="CobN_like"/>
    <property type="match status" value="1"/>
</dbReference>
<feature type="transmembrane region" description="Helical" evidence="2">
    <location>
        <begin position="1543"/>
        <end position="1562"/>
    </location>
</feature>
<proteinExistence type="predicted"/>
<protein>
    <submittedName>
        <fullName evidence="4">Cobaltochelatase subunit CobN</fullName>
    </submittedName>
</protein>
<dbReference type="GeneID" id="85731694"/>
<sequence>MITLLLVAPAAGEGAADPAGSEEVSENGTNGLDTRNPVESPSMPEAAGTEEPAAPEEVEETPLPDESGNATGTPIPTATAGGPLPLGDSGTPAGEGNTIETVREAAVENRIAIVTGDSQRRAAITNVTGSVPLNVSLFSEEEALLHDFAGEPLIFAASIGNETAARINGTAGENATIILYGLSPDTIFGMPADQNISRYWQYGGDGNILNMLLYIDNTCFGNSTPVDPPQSPQEAIRIVMIIGGESYVPMYIDAAAKSTANVTVYPSKNLPADLNLTGYDLIFLEMFGAGIDIIEPAVKDATALGIPIMVLHGGTHESLGTVDMTAHPAVETYWDNNCPENALRLIDYISARLCGADVPVKDPITIPQECIYHPDSGEPFENLDDYLAWYSMYDPAKPTIGIIFYDSHYRSGDLRGDDAIMRAFEARGANILPVFLDHKNPHVIDRFFVRNGTPVIDAIVNIRCFRFYGSGENAERGIAELAAYNIPIINALVDYSKTPEEWAEGTDGITASKIGYSIAMPELDGQTEFIWTAGRGIDPETEAIGFRPITPVDEQVAWLADRVLALGKLRHTANPDKRIAVIYYNHGGGKNNLGASYLDIVPSLTSLLNAMKAEGYSVAGEVPDEDVLLDLMLLQGRNVGTWAPGELDRMVKDGDVVLLPAEIYAGWFHSLPAERQHEVIEKWGEPPGEIMVYQNGGKEYLVIPTISFGNVLLAPQPTRGWLQNEEILYHDKDLPPHHQYIAFYLWLRNEFGADAIVHFGRHGTHEWLPGKERALSATDWPPLLIGDCPNIYPYIMDGLGEGTQAKRRGNAVIVDHLTPPIVTAGLYGNFAVLHEKVHAYGTVNATLKGEYRKSITELCEEMNICDNLDRTVEGIKAMSEEEFAAFITSDLHQYLHKLGDELIPYGLHILGEPPEGDELVSLVRAMLGEEFEEHVGMIYPDPHSLSAAHGNCTVIEALLHEVLVNGTGPEAAQQSILGGVSADVTADLNTATRYQMDIAACTVEIPAIINALDGGFTPPKTGGDPIRSPHSLPTGNNFHSFDSRTMPTQEAWNVGMQMADEMLRQYRDAHDGAYPEKVAFVLWACEAMRHEGVTESEALYLLGVRPVWSKGNVKSLELIPSGELGRPRIDVLFLASGLYRDTFADKIELLDEAVRLAAQAEESEYPNYVKRHSEALYQHLLAGGYDEAAARSLSTARIFSSAPGAYGTGLSSAIDASGTWTDEAKLAELFINKMGYVYGSGTWGEPGTDLFRANLGGVEAAVHTRSSNLYGLVDNDDCFQYVGALSLAVRYLTGTAPETFITDLRAAGKPETTTLKEFILRELDARYFNPKWIEGMMEHGYAGARCMDGEFLQNLWGWTVTNPEIIGSDIWNRVFDVYVKDEHHLGLSEFFKDNPYAYQSMLARMMETARKGYWDADSKVLQHLAQEFQQSVELHGMTCCHHTCGNLQLEAYIQSQIPAPQAPDSGSSGKRPSSRSSSSPLPTFTPIPSGTGDQATNTTGASGVGKTLDKMAGDMAKAAQEVSGHVMREVQDAVTGPTSSTPLIPVMLVILVVGAIAAGFRLKQR</sequence>
<dbReference type="PANTHER" id="PTHR44119:SF4">
    <property type="entry name" value="AEROBIC COBALTOCHELATASE SUBUNIT COBN"/>
    <property type="match status" value="1"/>
</dbReference>
<organism evidence="4 5">
    <name type="scientific">Methanoculleus receptaculi</name>
    <dbReference type="NCBI Taxonomy" id="394967"/>
    <lineage>
        <taxon>Archaea</taxon>
        <taxon>Methanobacteriati</taxon>
        <taxon>Methanobacteriota</taxon>
        <taxon>Stenosarchaea group</taxon>
        <taxon>Methanomicrobia</taxon>
        <taxon>Methanomicrobiales</taxon>
        <taxon>Methanomicrobiaceae</taxon>
        <taxon>Methanoculleus</taxon>
    </lineage>
</organism>
<evidence type="ECO:0000256" key="1">
    <source>
        <dbReference type="SAM" id="MobiDB-lite"/>
    </source>
</evidence>
<evidence type="ECO:0000313" key="5">
    <source>
        <dbReference type="Proteomes" id="UP001305652"/>
    </source>
</evidence>
<feature type="compositionally biased region" description="Low complexity" evidence="1">
    <location>
        <begin position="8"/>
        <end position="22"/>
    </location>
</feature>
<dbReference type="EMBL" id="CP137642">
    <property type="protein sequence ID" value="WOX57867.1"/>
    <property type="molecule type" value="Genomic_DNA"/>
</dbReference>
<keyword evidence="2" id="KW-0812">Transmembrane</keyword>
<reference evidence="4 5" key="1">
    <citation type="submission" date="2023-10" db="EMBL/GenBank/DDBJ databases">
        <title>The complete genome sequence of Methanoculleus receptaculi DSM 18860.</title>
        <authorList>
            <person name="Lai S.-J."/>
            <person name="You Y.-T."/>
            <person name="Chen S.-C."/>
        </authorList>
    </citation>
    <scope>NUCLEOTIDE SEQUENCE [LARGE SCALE GENOMIC DNA]</scope>
    <source>
        <strain evidence="4 5">DSM 18860</strain>
    </source>
</reference>
<feature type="compositionally biased region" description="Polar residues" evidence="1">
    <location>
        <begin position="26"/>
        <end position="39"/>
    </location>
</feature>
<gene>
    <name evidence="4" type="ORF">R6Y96_01015</name>
</gene>
<feature type="domain" description="CobN/magnesium chelatase" evidence="3">
    <location>
        <begin position="332"/>
        <end position="1420"/>
    </location>
</feature>
<evidence type="ECO:0000313" key="4">
    <source>
        <dbReference type="EMBL" id="WOX57867.1"/>
    </source>
</evidence>
<accession>A0AAX4FVF5</accession>
<dbReference type="KEGG" id="mrc:R6Y96_01015"/>
<dbReference type="PANTHER" id="PTHR44119">
    <property type="entry name" value="MAGNESIUM-CHELATASE SUBUNIT CHLH, CHLOROPLASTIC"/>
    <property type="match status" value="1"/>
</dbReference>
<keyword evidence="2" id="KW-0472">Membrane</keyword>
<feature type="compositionally biased region" description="Low complexity" evidence="1">
    <location>
        <begin position="1465"/>
        <end position="1480"/>
    </location>
</feature>
<dbReference type="Pfam" id="PF02514">
    <property type="entry name" value="CobN-Mg_chel"/>
    <property type="match status" value="1"/>
</dbReference>
<feature type="compositionally biased region" description="Acidic residues" evidence="1">
    <location>
        <begin position="53"/>
        <end position="63"/>
    </location>
</feature>
<feature type="region of interest" description="Disordered" evidence="1">
    <location>
        <begin position="1"/>
        <end position="96"/>
    </location>
</feature>